<accession>A0A845AZJ1</accession>
<reference evidence="8 9" key="1">
    <citation type="submission" date="2019-12" db="EMBL/GenBank/DDBJ databases">
        <title>Genomic-based taxomic classification of the family Erythrobacteraceae.</title>
        <authorList>
            <person name="Xu L."/>
        </authorList>
    </citation>
    <scope>NUCLEOTIDE SEQUENCE [LARGE SCALE GENOMIC DNA]</scope>
    <source>
        <strain evidence="8 9">KCTC 42453</strain>
    </source>
</reference>
<dbReference type="Gene3D" id="2.102.10.10">
    <property type="entry name" value="Rieske [2Fe-2S] iron-sulphur domain"/>
    <property type="match status" value="1"/>
</dbReference>
<dbReference type="RefSeq" id="WP_160754981.1">
    <property type="nucleotide sequence ID" value="NZ_WTYL01000001.1"/>
</dbReference>
<dbReference type="Gene3D" id="3.90.380.10">
    <property type="entry name" value="Naphthalene 1,2-dioxygenase Alpha Subunit, Chain A, domain 1"/>
    <property type="match status" value="2"/>
</dbReference>
<gene>
    <name evidence="8" type="ORF">GRI65_02725</name>
</gene>
<dbReference type="SUPFAM" id="SSF55961">
    <property type="entry name" value="Bet v1-like"/>
    <property type="match status" value="1"/>
</dbReference>
<evidence type="ECO:0000256" key="3">
    <source>
        <dbReference type="ARBA" id="ARBA00022723"/>
    </source>
</evidence>
<dbReference type="InterPro" id="IPR015879">
    <property type="entry name" value="Ring_hydroxy_dOase_asu_C_dom"/>
</dbReference>
<dbReference type="GO" id="GO:0051537">
    <property type="term" value="F:2 iron, 2 sulfur cluster binding"/>
    <property type="evidence" value="ECO:0007669"/>
    <property type="project" value="UniProtKB-KW"/>
</dbReference>
<keyword evidence="3" id="KW-0479">Metal-binding</keyword>
<dbReference type="PRINTS" id="PR00090">
    <property type="entry name" value="RNGDIOXGNASE"/>
</dbReference>
<dbReference type="GO" id="GO:0016491">
    <property type="term" value="F:oxidoreductase activity"/>
    <property type="evidence" value="ECO:0007669"/>
    <property type="project" value="UniProtKB-KW"/>
</dbReference>
<dbReference type="Pfam" id="PF00355">
    <property type="entry name" value="Rieske"/>
    <property type="match status" value="1"/>
</dbReference>
<keyword evidence="2" id="KW-0001">2Fe-2S</keyword>
<evidence type="ECO:0000256" key="5">
    <source>
        <dbReference type="ARBA" id="ARBA00023004"/>
    </source>
</evidence>
<organism evidence="8 9">
    <name type="scientific">Allopontixanthobacter sediminis</name>
    <dbReference type="NCBI Taxonomy" id="1689985"/>
    <lineage>
        <taxon>Bacteria</taxon>
        <taxon>Pseudomonadati</taxon>
        <taxon>Pseudomonadota</taxon>
        <taxon>Alphaproteobacteria</taxon>
        <taxon>Sphingomonadales</taxon>
        <taxon>Erythrobacteraceae</taxon>
        <taxon>Allopontixanthobacter</taxon>
    </lineage>
</organism>
<comment type="cofactor">
    <cofactor evidence="1">
        <name>Fe cation</name>
        <dbReference type="ChEBI" id="CHEBI:24875"/>
    </cofactor>
</comment>
<dbReference type="GO" id="GO:0005506">
    <property type="term" value="F:iron ion binding"/>
    <property type="evidence" value="ECO:0007669"/>
    <property type="project" value="InterPro"/>
</dbReference>
<evidence type="ECO:0000313" key="9">
    <source>
        <dbReference type="Proteomes" id="UP000431922"/>
    </source>
</evidence>
<keyword evidence="4" id="KW-0560">Oxidoreductase</keyword>
<dbReference type="EMBL" id="WTYL01000001">
    <property type="protein sequence ID" value="MXP43368.1"/>
    <property type="molecule type" value="Genomic_DNA"/>
</dbReference>
<evidence type="ECO:0000256" key="4">
    <source>
        <dbReference type="ARBA" id="ARBA00023002"/>
    </source>
</evidence>
<dbReference type="AlphaFoldDB" id="A0A845AZJ1"/>
<evidence type="ECO:0000313" key="8">
    <source>
        <dbReference type="EMBL" id="MXP43368.1"/>
    </source>
</evidence>
<dbReference type="CDD" id="cd03469">
    <property type="entry name" value="Rieske_RO_Alpha_N"/>
    <property type="match status" value="1"/>
</dbReference>
<dbReference type="PANTHER" id="PTHR43756">
    <property type="entry name" value="CHOLINE MONOOXYGENASE, CHLOROPLASTIC"/>
    <property type="match status" value="1"/>
</dbReference>
<evidence type="ECO:0000256" key="2">
    <source>
        <dbReference type="ARBA" id="ARBA00022714"/>
    </source>
</evidence>
<dbReference type="PROSITE" id="PS51296">
    <property type="entry name" value="RIESKE"/>
    <property type="match status" value="1"/>
</dbReference>
<evidence type="ECO:0000256" key="1">
    <source>
        <dbReference type="ARBA" id="ARBA00001962"/>
    </source>
</evidence>
<dbReference type="InterPro" id="IPR017941">
    <property type="entry name" value="Rieske_2Fe-2S"/>
</dbReference>
<dbReference type="SUPFAM" id="SSF50022">
    <property type="entry name" value="ISP domain"/>
    <property type="match status" value="1"/>
</dbReference>
<dbReference type="OrthoDB" id="7456916at2"/>
<dbReference type="InterPro" id="IPR001663">
    <property type="entry name" value="Rng_hydr_dOase-A"/>
</dbReference>
<name>A0A845AZJ1_9SPHN</name>
<dbReference type="Proteomes" id="UP000431922">
    <property type="component" value="Unassembled WGS sequence"/>
</dbReference>
<keyword evidence="6" id="KW-0411">Iron-sulfur</keyword>
<evidence type="ECO:0000259" key="7">
    <source>
        <dbReference type="PROSITE" id="PS51296"/>
    </source>
</evidence>
<evidence type="ECO:0000256" key="6">
    <source>
        <dbReference type="ARBA" id="ARBA00023014"/>
    </source>
</evidence>
<proteinExistence type="predicted"/>
<feature type="domain" description="Rieske" evidence="7">
    <location>
        <begin position="61"/>
        <end position="170"/>
    </location>
</feature>
<sequence>MNEAGTIAQDKRPTSGQLALAKAILHDEPRETRGVTQVPASVYTDPDHWEREKRALFGRLPQVIAPSALLPDPGMAIPHDATGRPLLLTRDADGTAHVFLNVCRHRGTRLVEGTETVCAKRLVCPYHAWTYKLDGKLIALPRPETFPGFDKRAHGLVELPSIESGGLIWFAPVEGADFTDAKRLGEDFNAFGMADHHLFRRKTHDVAGNWKLIMDAFLESYHVTRLHAQTIGPFFKDGITSGDMVGPHARSAVGRAEDMANVDLTDMVSLRRAVTFAYQLLPATIIIPSPDYVNILVLMPQAHNRTLVEDFMLIPEAPQSDKARDHWERSWSLLDGGVFASEDFRAAELGQQGLSSGAVDHVTLGTLETGILRFHETVQEAIRAAN</sequence>
<dbReference type="Pfam" id="PF00848">
    <property type="entry name" value="Ring_hydroxyl_A"/>
    <property type="match status" value="1"/>
</dbReference>
<protein>
    <submittedName>
        <fullName evidence="8">Rieske 2Fe-2S domain-containing protein</fullName>
    </submittedName>
</protein>
<dbReference type="PANTHER" id="PTHR43756:SF5">
    <property type="entry name" value="CHOLINE MONOOXYGENASE, CHLOROPLASTIC"/>
    <property type="match status" value="1"/>
</dbReference>
<comment type="caution">
    <text evidence="8">The sequence shown here is derived from an EMBL/GenBank/DDBJ whole genome shotgun (WGS) entry which is preliminary data.</text>
</comment>
<keyword evidence="9" id="KW-1185">Reference proteome</keyword>
<dbReference type="InterPro" id="IPR036922">
    <property type="entry name" value="Rieske_2Fe-2S_sf"/>
</dbReference>
<keyword evidence="5" id="KW-0408">Iron</keyword>